<protein>
    <submittedName>
        <fullName evidence="4">Geranyl-diphosphate synthase</fullName>
    </submittedName>
</protein>
<proteinExistence type="predicted"/>
<keyword evidence="3" id="KW-0460">Magnesium</keyword>
<dbReference type="Proteomes" id="UP000325081">
    <property type="component" value="Unassembled WGS sequence"/>
</dbReference>
<name>A0A5A7QIL8_STRAF</name>
<dbReference type="OrthoDB" id="1923994at2759"/>
<dbReference type="SUPFAM" id="SSF48576">
    <property type="entry name" value="Terpenoid synthases"/>
    <property type="match status" value="1"/>
</dbReference>
<comment type="caution">
    <text evidence="4">The sequence shown here is derived from an EMBL/GenBank/DDBJ whole genome shotgun (WGS) entry which is preliminary data.</text>
</comment>
<sequence>MRHLTLAAPPTTAPSLCVAACELVGGRRTLSLAAAAAVHLIAAAAHIHQNLPLTDRPNPNPRPNVNHIYGPNIELLTGDGIIPFGLELLAQSMDPAQTNQDKVLRAIIEISRAGGAHGIVEGHYRELDSEEWEENVCRKKEGVLHGCGAACGAILGGGNEEEIEGLRRFGIYAGTIRGLRASSKNGPGIEEKIRGLRDLAIKELEIFRGKELVEVVAGLC</sequence>
<dbReference type="GO" id="GO:0004659">
    <property type="term" value="F:prenyltransferase activity"/>
    <property type="evidence" value="ECO:0007669"/>
    <property type="project" value="TreeGrafter"/>
</dbReference>
<evidence type="ECO:0000256" key="1">
    <source>
        <dbReference type="ARBA" id="ARBA00001946"/>
    </source>
</evidence>
<dbReference type="EMBL" id="BKCP01006737">
    <property type="protein sequence ID" value="GER43751.1"/>
    <property type="molecule type" value="Genomic_DNA"/>
</dbReference>
<dbReference type="PANTHER" id="PTHR43281:SF6">
    <property type="entry name" value="HETERODIMERIC GERANYLGERANYL PYROPHOSPHATE SYNTHASE SMALL SUBUNIT, CHLOROPLASTIC-LIKE"/>
    <property type="match status" value="1"/>
</dbReference>
<dbReference type="PANTHER" id="PTHR43281">
    <property type="entry name" value="FARNESYL DIPHOSPHATE SYNTHASE"/>
    <property type="match status" value="1"/>
</dbReference>
<keyword evidence="2" id="KW-0479">Metal-binding</keyword>
<dbReference type="AlphaFoldDB" id="A0A5A7QIL8"/>
<dbReference type="GO" id="GO:0046872">
    <property type="term" value="F:metal ion binding"/>
    <property type="evidence" value="ECO:0007669"/>
    <property type="project" value="UniProtKB-KW"/>
</dbReference>
<gene>
    <name evidence="4" type="ORF">STAS_20612</name>
</gene>
<organism evidence="4 5">
    <name type="scientific">Striga asiatica</name>
    <name type="common">Asiatic witchweed</name>
    <name type="synonym">Buchnera asiatica</name>
    <dbReference type="NCBI Taxonomy" id="4170"/>
    <lineage>
        <taxon>Eukaryota</taxon>
        <taxon>Viridiplantae</taxon>
        <taxon>Streptophyta</taxon>
        <taxon>Embryophyta</taxon>
        <taxon>Tracheophyta</taxon>
        <taxon>Spermatophyta</taxon>
        <taxon>Magnoliopsida</taxon>
        <taxon>eudicotyledons</taxon>
        <taxon>Gunneridae</taxon>
        <taxon>Pentapetalae</taxon>
        <taxon>asterids</taxon>
        <taxon>lamiids</taxon>
        <taxon>Lamiales</taxon>
        <taxon>Orobanchaceae</taxon>
        <taxon>Buchnereae</taxon>
        <taxon>Striga</taxon>
    </lineage>
</organism>
<reference evidence="5" key="1">
    <citation type="journal article" date="2019" name="Curr. Biol.">
        <title>Genome Sequence of Striga asiatica Provides Insight into the Evolution of Plant Parasitism.</title>
        <authorList>
            <person name="Yoshida S."/>
            <person name="Kim S."/>
            <person name="Wafula E.K."/>
            <person name="Tanskanen J."/>
            <person name="Kim Y.M."/>
            <person name="Honaas L."/>
            <person name="Yang Z."/>
            <person name="Spallek T."/>
            <person name="Conn C.E."/>
            <person name="Ichihashi Y."/>
            <person name="Cheong K."/>
            <person name="Cui S."/>
            <person name="Der J.P."/>
            <person name="Gundlach H."/>
            <person name="Jiao Y."/>
            <person name="Hori C."/>
            <person name="Ishida J.K."/>
            <person name="Kasahara H."/>
            <person name="Kiba T."/>
            <person name="Kim M.S."/>
            <person name="Koo N."/>
            <person name="Laohavisit A."/>
            <person name="Lee Y.H."/>
            <person name="Lumba S."/>
            <person name="McCourt P."/>
            <person name="Mortimer J.C."/>
            <person name="Mutuku J.M."/>
            <person name="Nomura T."/>
            <person name="Sasaki-Sekimoto Y."/>
            <person name="Seto Y."/>
            <person name="Wang Y."/>
            <person name="Wakatake T."/>
            <person name="Sakakibara H."/>
            <person name="Demura T."/>
            <person name="Yamaguchi S."/>
            <person name="Yoneyama K."/>
            <person name="Manabe R.I."/>
            <person name="Nelson D.C."/>
            <person name="Schulman A.H."/>
            <person name="Timko M.P."/>
            <person name="dePamphilis C.W."/>
            <person name="Choi D."/>
            <person name="Shirasu K."/>
        </authorList>
    </citation>
    <scope>NUCLEOTIDE SEQUENCE [LARGE SCALE GENOMIC DNA]</scope>
    <source>
        <strain evidence="5">cv. UVA1</strain>
    </source>
</reference>
<evidence type="ECO:0000313" key="4">
    <source>
        <dbReference type="EMBL" id="GER43751.1"/>
    </source>
</evidence>
<evidence type="ECO:0000256" key="3">
    <source>
        <dbReference type="ARBA" id="ARBA00022842"/>
    </source>
</evidence>
<keyword evidence="5" id="KW-1185">Reference proteome</keyword>
<accession>A0A5A7QIL8</accession>
<evidence type="ECO:0000256" key="2">
    <source>
        <dbReference type="ARBA" id="ARBA00022723"/>
    </source>
</evidence>
<dbReference type="Gene3D" id="1.10.600.10">
    <property type="entry name" value="Farnesyl Diphosphate Synthase"/>
    <property type="match status" value="1"/>
</dbReference>
<comment type="cofactor">
    <cofactor evidence="1">
        <name>Mg(2+)</name>
        <dbReference type="ChEBI" id="CHEBI:18420"/>
    </cofactor>
</comment>
<evidence type="ECO:0000313" key="5">
    <source>
        <dbReference type="Proteomes" id="UP000325081"/>
    </source>
</evidence>
<dbReference type="InterPro" id="IPR008949">
    <property type="entry name" value="Isoprenoid_synthase_dom_sf"/>
</dbReference>